<evidence type="ECO:0000313" key="3">
    <source>
        <dbReference type="Proteomes" id="UP000000600"/>
    </source>
</evidence>
<dbReference type="STRING" id="5888.A0CA30"/>
<feature type="signal peptide" evidence="1">
    <location>
        <begin position="1"/>
        <end position="28"/>
    </location>
</feature>
<gene>
    <name evidence="2" type="ORF">GSPATT00036426001</name>
</gene>
<evidence type="ECO:0000313" key="2">
    <source>
        <dbReference type="EMBL" id="CAK67647.1"/>
    </source>
</evidence>
<dbReference type="InParanoid" id="A0CA30"/>
<dbReference type="PROSITE" id="PS51257">
    <property type="entry name" value="PROKAR_LIPOPROTEIN"/>
    <property type="match status" value="1"/>
</dbReference>
<dbReference type="KEGG" id="ptm:GSPATT00036426001"/>
<name>A0CA30_PARTE</name>
<dbReference type="RefSeq" id="XP_001435044.1">
    <property type="nucleotide sequence ID" value="XM_001435007.1"/>
</dbReference>
<keyword evidence="3" id="KW-1185">Reference proteome</keyword>
<dbReference type="GeneID" id="5020829"/>
<dbReference type="Proteomes" id="UP000000600">
    <property type="component" value="Unassembled WGS sequence"/>
</dbReference>
<feature type="chain" id="PRO_5002623290" description="Transmembrane protein" evidence="1">
    <location>
        <begin position="29"/>
        <end position="2128"/>
    </location>
</feature>
<dbReference type="PANTHER" id="PTHR11319:SF35">
    <property type="entry name" value="OUTER MEMBRANE PROTEIN PMPC-RELATED"/>
    <property type="match status" value="1"/>
</dbReference>
<dbReference type="EMBL" id="CT868053">
    <property type="protein sequence ID" value="CAK67647.1"/>
    <property type="molecule type" value="Genomic_DNA"/>
</dbReference>
<protein>
    <recommendedName>
        <fullName evidence="4">Transmembrane protein</fullName>
    </recommendedName>
</protein>
<reference evidence="2 3" key="1">
    <citation type="journal article" date="2006" name="Nature">
        <title>Global trends of whole-genome duplications revealed by the ciliate Paramecium tetraurelia.</title>
        <authorList>
            <consortium name="Genoscope"/>
            <person name="Aury J.-M."/>
            <person name="Jaillon O."/>
            <person name="Duret L."/>
            <person name="Noel B."/>
            <person name="Jubin C."/>
            <person name="Porcel B.M."/>
            <person name="Segurens B."/>
            <person name="Daubin V."/>
            <person name="Anthouard V."/>
            <person name="Aiach N."/>
            <person name="Arnaiz O."/>
            <person name="Billaut A."/>
            <person name="Beisson J."/>
            <person name="Blanc I."/>
            <person name="Bouhouche K."/>
            <person name="Camara F."/>
            <person name="Duharcourt S."/>
            <person name="Guigo R."/>
            <person name="Gogendeau D."/>
            <person name="Katinka M."/>
            <person name="Keller A.-M."/>
            <person name="Kissmehl R."/>
            <person name="Klotz C."/>
            <person name="Koll F."/>
            <person name="Le Moue A."/>
            <person name="Lepere C."/>
            <person name="Malinsky S."/>
            <person name="Nowacki M."/>
            <person name="Nowak J.K."/>
            <person name="Plattner H."/>
            <person name="Poulain J."/>
            <person name="Ruiz F."/>
            <person name="Serrano V."/>
            <person name="Zagulski M."/>
            <person name="Dessen P."/>
            <person name="Betermier M."/>
            <person name="Weissenbach J."/>
            <person name="Scarpelli C."/>
            <person name="Schachter V."/>
            <person name="Sperling L."/>
            <person name="Meyer E."/>
            <person name="Cohen J."/>
            <person name="Wincker P."/>
        </authorList>
    </citation>
    <scope>NUCLEOTIDE SEQUENCE [LARGE SCALE GENOMIC DNA]</scope>
    <source>
        <strain evidence="2 3">Stock d4-2</strain>
    </source>
</reference>
<dbReference type="PANTHER" id="PTHR11319">
    <property type="entry name" value="G PROTEIN-COUPLED RECEPTOR-RELATED"/>
    <property type="match status" value="1"/>
</dbReference>
<dbReference type="CDD" id="cd00064">
    <property type="entry name" value="FU"/>
    <property type="match status" value="1"/>
</dbReference>
<dbReference type="InterPro" id="IPR009030">
    <property type="entry name" value="Growth_fac_rcpt_cys_sf"/>
</dbReference>
<dbReference type="SUPFAM" id="SSF51126">
    <property type="entry name" value="Pectin lyase-like"/>
    <property type="match status" value="1"/>
</dbReference>
<keyword evidence="1" id="KW-0732">Signal</keyword>
<dbReference type="SUPFAM" id="SSF57184">
    <property type="entry name" value="Growth factor receptor domain"/>
    <property type="match status" value="1"/>
</dbReference>
<accession>A0CA30</accession>
<evidence type="ECO:0008006" key="4">
    <source>
        <dbReference type="Google" id="ProtNLM"/>
    </source>
</evidence>
<proteinExistence type="predicted"/>
<evidence type="ECO:0000256" key="1">
    <source>
        <dbReference type="SAM" id="SignalP"/>
    </source>
</evidence>
<dbReference type="InterPro" id="IPR011050">
    <property type="entry name" value="Pectin_lyase_fold/virulence"/>
</dbReference>
<dbReference type="InterPro" id="IPR006212">
    <property type="entry name" value="Furin_repeat"/>
</dbReference>
<dbReference type="HOGENOM" id="CLU_001972_0_0_1"/>
<sequence>MEKINLQVSYSFLISTLILLACSRLSCCCNYKTYNDSLIPIEHPISIQTIDSPINENFIYFGFWSLGIPQQTFKNYPQVVSDYISTLPENGQLLFLIQGKQTNLVLGYISMNMIIRQVIYNVVIFRNPNQILEFRFNPVQFEEEWILSLFTINFEQSTFTVEMTGQVKQSISMQSDIKYEKVILGGLGYIGQGFNLNIFKGRLSQIYLSYEIEDAQNQFQYMSQNCRIPLPQEEQQTVYFVKGLQIFEGSSSLFYTVNQLGNRYCLTGWVKYDTSRIITNTEQNLIRISLFKNYNFYQKYGDEILQIIPFINKVNPKMTYISIITDNRYMPIMGLNDYNIIRPFLQQFFEYSYRYYLGVQQWHFIKYEYGSKVPGKKSLIQIQFFNDLGLQEKIMNNISPINSPFYINIGADDFYSDILQASILDFKFEYNFNEDKQVMFQACHYSCQSCRGPLENNCVTCDPLANRYFLEEISKCECLQGYINVANESRCMDFSQIFPLVKVQEAFQNDVAKCQFGYFILPMNGGSTQCVKCPQSNSFNLLCVDCLYSPYTWYLKPICKYDLISANDSPDDAFSYVERNELSQDLYLINNQGEIVQQEGVLDFCEIETDSSNCFQAAHKHLNKTIFLKCKQNYFALNGNCEQVNPYCLLASAEGECLQYQAGMYLKGDQLFQCPSNCELCYYNEETQSPYCLQCKEQFSSENGYCISCGNYCKICQKYYDPINQNSYQRCQMCLDDSQYFITFDAINCQKNTIKNCLYAYQALSNNFQINTLDKNFTPRNDWENINTHCARCILYYGVVLDQNLCLRMHEVTCLFSVVQKVSDIPLDDNIYYTIIETDFYITPEGEELTFAFLDDYSIVLTTYQYCIISDYYFNQQDIEVAQFQKYCSGYVTNCEVCLRGTPYTWGMTYTCLDCQKGYYADRVSGKCYQCPPELNCYKCQAQQKVNKDRWKSQIRAYYKVVIEKHSDHTFKQYAQSENYDDYEVICSECYKGYEIRNDICVPSCPESCLECQYINGQNLCVKCPKNKKGRMLSLSQNKCIECPQNCALCRVRSKDEIQGINPLFDNDDFIIYTYQCLKSFKDAEYYYNLEYGTFIKCSQHQQCNYEFILTFNLYCSELEYESELSQISSQSEQNIFRQQNLLFQDLVSGNSFKEFEKDLFYHQANELSITTIKLNISSVKEQICKIQSNGIIKQIFSNNIFFTTNVEITLNFNNNTIIEFEKPLKFLNFNKITILGAIFHPISNDKSKQIMFFSLYPQTITLQDIIYQQISKDNDQSNMLFVNVQSVQFNNFKILGLVQNQIRNFIEITETVNQKTIIFLNFQILNSFLQNQFTINCHLNQDDNIYIDNLIVNSKFKNVTLIKTGEQEKYGLLQMQNVIFQIDILYCLSFLNIYSLRQVNINNMIIKNSEIQNSTLILLNNDNNLDNFRIQLSKFRQISYGIMNSELLLDNLQISLSNILLESNEYDYSTKFVFFQKYNNIQTQINITELHILNNYISQNINDLNLKTQYYALLYLQLDIISIVNLEIVRGYGLMDLSISDVQKLIIQSSRISQGQQFKFLGLHQFMDCQSQQVKGESYLQSLFISSAIDFQIDDLIIRTAQTYNSPILYYKSSEKIKQSQFETIQLSNIIIESNLVLLTNQKFQTAILFFESVQETALSIQNITFYGNVLHEYIQNNLQISALLLNLNCILGSVIVRDSTFIKNIVINSTDSIIYIKSEKLAFHNCTFSENSVFNYELLQPYLLWGFLESQQVDSKQINSIFKIKSQSGNGRLLVEHLDIHMCIFEQSVGYSGGAFFIEAQKTSNISIINSSFSNLQTEFQKELGFGGSIYLDGTSSQQLIVTFQDLTIKNIYAQEQGGFFYITAGTSQVQIYLDRLNIQNAYAKQGSVIYATFSSLQQSSQLIEFNEIIIQNTQEDFINYMNLYTQLSKSEEILLINNRVLFFINSASKVSFFNVIIENIILESAILISSITELSIKMLMISNSLINQNLIKISPNIYQDQIIQLKNVQIQNITTVFKQNSYNCESIQIVYAPIQFACIKQSAPIDLFQKQKSQTISYGDCMLSFINKNMDQIVLDDLNSGLILFIDLNEQTTIKLSQIELGRITCKYCLNGLIYFYFQKISQLI</sequence>
<dbReference type="OrthoDB" id="296301at2759"/>
<organism evidence="2 3">
    <name type="scientific">Paramecium tetraurelia</name>
    <dbReference type="NCBI Taxonomy" id="5888"/>
    <lineage>
        <taxon>Eukaryota</taxon>
        <taxon>Sar</taxon>
        <taxon>Alveolata</taxon>
        <taxon>Ciliophora</taxon>
        <taxon>Intramacronucleata</taxon>
        <taxon>Oligohymenophorea</taxon>
        <taxon>Peniculida</taxon>
        <taxon>Parameciidae</taxon>
        <taxon>Paramecium</taxon>
    </lineage>
</organism>